<name>A0A380TK19_9ZZZZ</name>
<protein>
    <submittedName>
        <fullName evidence="1">Uncharacterized protein</fullName>
    </submittedName>
</protein>
<dbReference type="AlphaFoldDB" id="A0A380TK19"/>
<sequence length="101" mass="10436">MPRALRYRLDGVSLPARSRLILVETLATQLGLALADAVGAAMGVPDTEIAHATAGPRFAIIGREIAIFGTDPAALLRGGIPAAAIIVDLSAIVRAVLRETP</sequence>
<reference evidence="1" key="1">
    <citation type="submission" date="2018-07" db="EMBL/GenBank/DDBJ databases">
        <authorList>
            <person name="Quirk P.G."/>
            <person name="Krulwich T.A."/>
        </authorList>
    </citation>
    <scope>NUCLEOTIDE SEQUENCE</scope>
</reference>
<dbReference type="EMBL" id="UIDG01000634">
    <property type="protein sequence ID" value="SUS08666.1"/>
    <property type="molecule type" value="Genomic_DNA"/>
</dbReference>
<gene>
    <name evidence="1" type="ORF">DF3PB_80033</name>
</gene>
<proteinExistence type="predicted"/>
<accession>A0A380TK19</accession>
<evidence type="ECO:0000313" key="1">
    <source>
        <dbReference type="EMBL" id="SUS08666.1"/>
    </source>
</evidence>
<organism evidence="1">
    <name type="scientific">metagenome</name>
    <dbReference type="NCBI Taxonomy" id="256318"/>
    <lineage>
        <taxon>unclassified sequences</taxon>
        <taxon>metagenomes</taxon>
    </lineage>
</organism>